<keyword evidence="3" id="KW-0175">Coiled coil</keyword>
<evidence type="ECO:0000313" key="8">
    <source>
        <dbReference type="Proteomes" id="UP000275262"/>
    </source>
</evidence>
<proteinExistence type="predicted"/>
<feature type="transmembrane region" description="Helical" evidence="5">
    <location>
        <begin position="666"/>
        <end position="686"/>
    </location>
</feature>
<evidence type="ECO:0000313" key="7">
    <source>
        <dbReference type="EMBL" id="AYD79769.1"/>
    </source>
</evidence>
<keyword evidence="8" id="KW-1185">Reference proteome</keyword>
<keyword evidence="1" id="KW-1245">Viral tail assembly</keyword>
<reference evidence="8" key="1">
    <citation type="submission" date="2017-11" db="EMBL/GenBank/DDBJ databases">
        <authorList>
            <person name="Zhao X."/>
        </authorList>
    </citation>
    <scope>NUCLEOTIDE SEQUENCE [LARGE SCALE GENOMIC DNA]</scope>
</reference>
<dbReference type="PANTHER" id="PTHR37813:SF1">
    <property type="entry name" value="FELS-2 PROPHAGE PROTEIN"/>
    <property type="match status" value="1"/>
</dbReference>
<feature type="transmembrane region" description="Helical" evidence="5">
    <location>
        <begin position="525"/>
        <end position="550"/>
    </location>
</feature>
<keyword evidence="2" id="KW-1188">Viral release from host cell</keyword>
<dbReference type="NCBIfam" id="TIGR01760">
    <property type="entry name" value="tape_meas_TP901"/>
    <property type="match status" value="1"/>
</dbReference>
<evidence type="ECO:0000256" key="1">
    <source>
        <dbReference type="ARBA" id="ARBA00022465"/>
    </source>
</evidence>
<feature type="transmembrane region" description="Helical" evidence="5">
    <location>
        <begin position="639"/>
        <end position="660"/>
    </location>
</feature>
<protein>
    <recommendedName>
        <fullName evidence="6">Phage tail tape measure protein domain-containing protein</fullName>
    </recommendedName>
</protein>
<evidence type="ECO:0000256" key="4">
    <source>
        <dbReference type="SAM" id="MobiDB-lite"/>
    </source>
</evidence>
<feature type="transmembrane region" description="Helical" evidence="5">
    <location>
        <begin position="610"/>
        <end position="632"/>
    </location>
</feature>
<dbReference type="Pfam" id="PF10145">
    <property type="entry name" value="PhageMin_Tail"/>
    <property type="match status" value="1"/>
</dbReference>
<keyword evidence="5" id="KW-0472">Membrane</keyword>
<organism evidence="7 8">
    <name type="scientific">Enterobacter phage phiT5282H</name>
    <dbReference type="NCBI Taxonomy" id="2340712"/>
    <lineage>
        <taxon>Viruses</taxon>
        <taxon>Duplodnaviria</taxon>
        <taxon>Heunggongvirae</taxon>
        <taxon>Uroviricota</taxon>
        <taxon>Caudoviricetes</taxon>
        <taxon>Peduoviridae</taxon>
        <taxon>Novemvirus</taxon>
        <taxon>Novemvirus T5282H</taxon>
    </lineage>
</organism>
<dbReference type="Proteomes" id="UP000275262">
    <property type="component" value="Segment"/>
</dbReference>
<gene>
    <name evidence="7" type="ORF">OGLPLLMI_00003</name>
</gene>
<feature type="domain" description="Phage tail tape measure protein" evidence="6">
    <location>
        <begin position="228"/>
        <end position="427"/>
    </location>
</feature>
<dbReference type="PANTHER" id="PTHR37813">
    <property type="entry name" value="FELS-2 PROPHAGE PROTEIN"/>
    <property type="match status" value="1"/>
</dbReference>
<dbReference type="GO" id="GO:0098003">
    <property type="term" value="P:viral tail assembly"/>
    <property type="evidence" value="ECO:0007669"/>
    <property type="project" value="UniProtKB-KW"/>
</dbReference>
<keyword evidence="5" id="KW-1133">Transmembrane helix</keyword>
<evidence type="ECO:0000259" key="6">
    <source>
        <dbReference type="Pfam" id="PF10145"/>
    </source>
</evidence>
<sequence length="988" mass="104626">MKSLNIRVAFSAIDKLTRPVNAARQSAGGLSESLKKTQSSIKDLDSQSRTFNRLRDSVQKTSRKIDEASRTLEGLNQAQREGTQLTDKQKAHMAALAAKLERLNSARTQEMVKLRAASQALRSHGVSLVGSDRTIQSAIRRTEQYNQTLERERRQLAAVTQARARYDQMQQTAGKLRGGGTMAVAGATAAGYAAGRFLSPAVGFDREMSRVQALTRIDKSSVDFSALREQAKKLGAETQFTTTDAASGQAFLAMAGFTPQAIQAALPGVLNMALAGGMDLGESADISSNILSQFRLDPKEMDRVSDVLTGAFTRTNTDLQNIGEAMKYAGTGLSSLGVSVEQTTAMIGVMANVGLRGSIAGTGLQAAFSRLAAPTGRAKTALKELGVDVADATGKMRPAEEVLTELYKKISKYGDTDKLSFFKDIAGEEASKSLQALVMSAGSGELQKLLEALKNAKGEAQKAAKIMADNLDGDLKNLDSAWEGFRIQINDLVDNQLRALTQGLSDVVGNMTQWAKENPKLTQSLLVVGGSVLALTAAIGGTSLAVGLLMGPLAKLQLGFTILTGGRGITGTVAALRTLGTASGPAMASVRGWGPVLGSLAGKMRGVSTIIPAMRGALMGVFLAPGAALGALTKNLGMLALRLTGFTTIWSIITTAVSMLGTALSLLLSPIGLIVAAFVAAGVLIWRYWEPLKAFFAGVFTGIMERLAPLRETFAQFSPIFDAISSAVSQVFNWFKSLLSPMESSKETLDKCASAGEVFGNVLGGALQLVLAPAKMLLDTLAWILEKLGVLPDEAEKARKKIEDAQRMAVLQDKVALLQGDIAKVAPKKVEVNNVPPGAPQPTSPLTGDNGTMRRLQSIDSNTKTTADNTKKIGPGDIVFKSLPRALAVRGEWKESQLASTVRNNGLSARPAVVAASLPVKQAELLPVSRSSSNIPVATGGFTGEIHVHLHGVDRQDAREIGRIAADAVNAEMARLARLNRGSFKDRD</sequence>
<evidence type="ECO:0000256" key="2">
    <source>
        <dbReference type="ARBA" id="ARBA00022612"/>
    </source>
</evidence>
<dbReference type="InterPro" id="IPR010090">
    <property type="entry name" value="Phage_tape_meas"/>
</dbReference>
<feature type="coiled-coil region" evidence="3">
    <location>
        <begin position="51"/>
        <end position="78"/>
    </location>
</feature>
<name>A0A386K5R2_9CAUD</name>
<evidence type="ECO:0000256" key="3">
    <source>
        <dbReference type="SAM" id="Coils"/>
    </source>
</evidence>
<keyword evidence="5" id="KW-0812">Transmembrane</keyword>
<feature type="coiled-coil region" evidence="3">
    <location>
        <begin position="135"/>
        <end position="162"/>
    </location>
</feature>
<feature type="region of interest" description="Disordered" evidence="4">
    <location>
        <begin position="833"/>
        <end position="854"/>
    </location>
</feature>
<evidence type="ECO:0000256" key="5">
    <source>
        <dbReference type="SAM" id="Phobius"/>
    </source>
</evidence>
<accession>A0A386K5R2</accession>
<dbReference type="EMBL" id="MG589387">
    <property type="protein sequence ID" value="AYD79769.1"/>
    <property type="molecule type" value="Genomic_DNA"/>
</dbReference>